<protein>
    <submittedName>
        <fullName evidence="3">FAD-dependent oxidoreductase</fullName>
    </submittedName>
</protein>
<dbReference type="InterPro" id="IPR036188">
    <property type="entry name" value="FAD/NAD-bd_sf"/>
</dbReference>
<organism evidence="3 4">
    <name type="scientific">Parazoarcus communis</name>
    <dbReference type="NCBI Taxonomy" id="41977"/>
    <lineage>
        <taxon>Bacteria</taxon>
        <taxon>Pseudomonadati</taxon>
        <taxon>Pseudomonadota</taxon>
        <taxon>Betaproteobacteria</taxon>
        <taxon>Rhodocyclales</taxon>
        <taxon>Zoogloeaceae</taxon>
        <taxon>Parazoarcus</taxon>
    </lineage>
</organism>
<evidence type="ECO:0000313" key="4">
    <source>
        <dbReference type="Proteomes" id="UP000244902"/>
    </source>
</evidence>
<feature type="domain" description="FAD dependent oxidoreductase" evidence="2">
    <location>
        <begin position="51"/>
        <end position="413"/>
    </location>
</feature>
<sequence length="458" mass="50716">MRTPRPYDPTYDPLYAKSPGTATDYSPTYWRFHAGEPPADDGPVSGDIEADVVLIGGGFTGLATALFLAREHGIKAVVLEANQIGWGCTSRNGGQGHLAWGRLSRSQWVQKWGADVARRLHNNSLEGYEVFRAMTEDAEIDCEPHGEGNLLIAHSPKAMAGLEAESRLCNEILGYRTRLLTRDTVLNEYIGDQECQGAMLEPVGIAVQPLKLAYGYARVARRLGARIHTGSPVQNWTTVDRVHHLRTPGGTVRAKAVGICTAGYTSPNLHKLTAYKVMPIMANSVVTRELTDDEIAACGFRSTLLTTDTRKLRYYYRYLPEKRLQIGTRSAITGGDADNPKHLRVVQEAIARKFPALEGIETPFFWHGWMDISHDMMPRIVQPDPKQQVFYSQGYSGNGVSFSAYASKQLANLIAGKSLADSDLPIFSSPLPSHPLRPLRRLGQHALYTYFSLRDKFA</sequence>
<evidence type="ECO:0000256" key="1">
    <source>
        <dbReference type="ARBA" id="ARBA00023002"/>
    </source>
</evidence>
<dbReference type="Gene3D" id="3.50.50.60">
    <property type="entry name" value="FAD/NAD(P)-binding domain"/>
    <property type="match status" value="1"/>
</dbReference>
<accession>A0A2U8H0I6</accession>
<dbReference type="OrthoDB" id="9342835at2"/>
<dbReference type="InterPro" id="IPR006076">
    <property type="entry name" value="FAD-dep_OxRdtase"/>
</dbReference>
<dbReference type="PANTHER" id="PTHR13847">
    <property type="entry name" value="SARCOSINE DEHYDROGENASE-RELATED"/>
    <property type="match status" value="1"/>
</dbReference>
<dbReference type="AlphaFoldDB" id="A0A2U8H0I6"/>
<dbReference type="Proteomes" id="UP000244902">
    <property type="component" value="Chromosome"/>
</dbReference>
<dbReference type="RefSeq" id="WP_108972041.1">
    <property type="nucleotide sequence ID" value="NZ_CP022188.1"/>
</dbReference>
<name>A0A2U8H0I6_9RHOO</name>
<dbReference type="SUPFAM" id="SSF51905">
    <property type="entry name" value="FAD/NAD(P)-binding domain"/>
    <property type="match status" value="1"/>
</dbReference>
<evidence type="ECO:0000259" key="2">
    <source>
        <dbReference type="Pfam" id="PF01266"/>
    </source>
</evidence>
<dbReference type="GO" id="GO:0005737">
    <property type="term" value="C:cytoplasm"/>
    <property type="evidence" value="ECO:0007669"/>
    <property type="project" value="TreeGrafter"/>
</dbReference>
<reference evidence="3 4" key="1">
    <citation type="submission" date="2017-06" db="EMBL/GenBank/DDBJ databases">
        <title>Azoarcus sp. TSNA42 complete genome sequence.</title>
        <authorList>
            <person name="Woo J.-H."/>
            <person name="Kim H.-S."/>
        </authorList>
    </citation>
    <scope>NUCLEOTIDE SEQUENCE [LARGE SCALE GENOMIC DNA]</scope>
    <source>
        <strain evidence="3 4">TSNA42</strain>
    </source>
</reference>
<keyword evidence="1" id="KW-0560">Oxidoreductase</keyword>
<gene>
    <name evidence="3" type="ORF">CEW87_06985</name>
</gene>
<dbReference type="PANTHER" id="PTHR13847:SF281">
    <property type="entry name" value="FAD DEPENDENT OXIDOREDUCTASE DOMAIN-CONTAINING PROTEIN"/>
    <property type="match status" value="1"/>
</dbReference>
<dbReference type="Pfam" id="PF01266">
    <property type="entry name" value="DAO"/>
    <property type="match status" value="1"/>
</dbReference>
<evidence type="ECO:0000313" key="3">
    <source>
        <dbReference type="EMBL" id="AWI79130.1"/>
    </source>
</evidence>
<dbReference type="Gene3D" id="3.30.9.10">
    <property type="entry name" value="D-Amino Acid Oxidase, subunit A, domain 2"/>
    <property type="match status" value="1"/>
</dbReference>
<proteinExistence type="predicted"/>
<dbReference type="EMBL" id="CP022188">
    <property type="protein sequence ID" value="AWI79130.1"/>
    <property type="molecule type" value="Genomic_DNA"/>
</dbReference>
<dbReference type="GO" id="GO:0016491">
    <property type="term" value="F:oxidoreductase activity"/>
    <property type="evidence" value="ECO:0007669"/>
    <property type="project" value="UniProtKB-KW"/>
</dbReference>